<dbReference type="AlphaFoldDB" id="A0A1Q2ZYY1"/>
<feature type="transmembrane region" description="Helical" evidence="2">
    <location>
        <begin position="78"/>
        <end position="94"/>
    </location>
</feature>
<dbReference type="GO" id="GO:0022857">
    <property type="term" value="F:transmembrane transporter activity"/>
    <property type="evidence" value="ECO:0007669"/>
    <property type="project" value="InterPro"/>
</dbReference>
<name>A0A1Q2ZYY1_ZYGRO</name>
<comment type="subcellular location">
    <subcellularLocation>
        <location evidence="1">Membrane</location>
        <topology evidence="1">Multi-pass membrane protein</topology>
    </subcellularLocation>
</comment>
<feature type="transmembrane region" description="Helical" evidence="2">
    <location>
        <begin position="21"/>
        <end position="43"/>
    </location>
</feature>
<dbReference type="InterPro" id="IPR036259">
    <property type="entry name" value="MFS_trans_sf"/>
</dbReference>
<feature type="transmembrane region" description="Helical" evidence="2">
    <location>
        <begin position="397"/>
        <end position="421"/>
    </location>
</feature>
<feature type="transmembrane region" description="Helical" evidence="2">
    <location>
        <begin position="180"/>
        <end position="202"/>
    </location>
</feature>
<evidence type="ECO:0000259" key="3">
    <source>
        <dbReference type="PROSITE" id="PS50850"/>
    </source>
</evidence>
<dbReference type="SUPFAM" id="SSF103473">
    <property type="entry name" value="MFS general substrate transporter"/>
    <property type="match status" value="1"/>
</dbReference>
<dbReference type="PANTHER" id="PTHR23520">
    <property type="entry name" value="TRANSPORTER, PUTATIVE (AFU_ORTHOLOGUE AFUA_3G04000)-RELATED"/>
    <property type="match status" value="1"/>
</dbReference>
<feature type="domain" description="Major facilitator superfamily (MFS) profile" evidence="3">
    <location>
        <begin position="13"/>
        <end position="429"/>
    </location>
</feature>
<protein>
    <recommendedName>
        <fullName evidence="3">Major facilitator superfamily (MFS) profile domain-containing protein</fullName>
    </recommendedName>
</protein>
<sequence>MKLFREFRDSPRDIKLLWGSVFLRLLSYGITNQVLTLFLNAIQMSESQIGWFMSLTLVGDVVCSYVLTWYADIWGRRTVLVYGSVMMVLSGLVFCFSTNFYWLLIFAIFGVISPSSDEVGPFKSIEESMLAHLTPHNKRPEIYALHALMGTTGGALGAIMCGAFLHLIQKLKWVHTDLESYQAVFLLYALIAVGKVIIMLCLSRQTELDMHHHEPHTTEEDQPLIQHATEPKSANLSPETKSILVKLLVIFMLDSLGYGFMTSSWVIYYYAKYFMMGSMALGTLFFCNQIVSALSSIPSSFIARHMGPVKAMISAQAPSAVFFMLIPLVGHNLVLSILFLVLYSSTTAMDVTPRQILLTNIIKPQDLTKVMGTVNIGKTMARCVGPIFTGILAQRDHLALCYVISGSLVLAADCVLAFWFFRFDSSIKRQIT</sequence>
<keyword evidence="2" id="KW-1133">Transmembrane helix</keyword>
<feature type="transmembrane region" description="Helical" evidence="2">
    <location>
        <begin position="143"/>
        <end position="168"/>
    </location>
</feature>
<evidence type="ECO:0000256" key="2">
    <source>
        <dbReference type="SAM" id="Phobius"/>
    </source>
</evidence>
<accession>A0A1Q2ZYY1</accession>
<keyword evidence="2" id="KW-0812">Transmembrane</keyword>
<feature type="transmembrane region" description="Helical" evidence="2">
    <location>
        <begin position="49"/>
        <end position="71"/>
    </location>
</feature>
<dbReference type="eggNOG" id="ENOG502QTZH">
    <property type="taxonomic scope" value="Eukaryota"/>
</dbReference>
<dbReference type="InterPro" id="IPR011701">
    <property type="entry name" value="MFS"/>
</dbReference>
<evidence type="ECO:0000313" key="4">
    <source>
        <dbReference type="EMBL" id="GAV48649.1"/>
    </source>
</evidence>
<keyword evidence="2" id="KW-0472">Membrane</keyword>
<reference evidence="4 5" key="1">
    <citation type="submission" date="2016-08" db="EMBL/GenBank/DDBJ databases">
        <title>Draft genome sequence of allopolyploid Zygosaccharomyces rouxii.</title>
        <authorList>
            <person name="Watanabe J."/>
            <person name="Uehara K."/>
            <person name="Mogi Y."/>
            <person name="Tsukioka Y."/>
        </authorList>
    </citation>
    <scope>NUCLEOTIDE SEQUENCE [LARGE SCALE GENOMIC DNA]</scope>
    <source>
        <strain evidence="4 5">NBRC 110957</strain>
    </source>
</reference>
<evidence type="ECO:0000313" key="5">
    <source>
        <dbReference type="Proteomes" id="UP000187013"/>
    </source>
</evidence>
<dbReference type="InterPro" id="IPR020846">
    <property type="entry name" value="MFS_dom"/>
</dbReference>
<dbReference type="Proteomes" id="UP000187013">
    <property type="component" value="Unassembled WGS sequence"/>
</dbReference>
<dbReference type="GO" id="GO:0000329">
    <property type="term" value="C:fungal-type vacuole membrane"/>
    <property type="evidence" value="ECO:0007669"/>
    <property type="project" value="TreeGrafter"/>
</dbReference>
<feature type="transmembrane region" description="Helical" evidence="2">
    <location>
        <begin position="273"/>
        <end position="299"/>
    </location>
</feature>
<dbReference type="Pfam" id="PF07690">
    <property type="entry name" value="MFS_1"/>
    <property type="match status" value="2"/>
</dbReference>
<dbReference type="PROSITE" id="PS50850">
    <property type="entry name" value="MFS"/>
    <property type="match status" value="1"/>
</dbReference>
<proteinExistence type="predicted"/>
<feature type="transmembrane region" description="Helical" evidence="2">
    <location>
        <begin position="243"/>
        <end position="267"/>
    </location>
</feature>
<organism evidence="4 5">
    <name type="scientific">Zygosaccharomyces rouxii</name>
    <dbReference type="NCBI Taxonomy" id="4956"/>
    <lineage>
        <taxon>Eukaryota</taxon>
        <taxon>Fungi</taxon>
        <taxon>Dikarya</taxon>
        <taxon>Ascomycota</taxon>
        <taxon>Saccharomycotina</taxon>
        <taxon>Saccharomycetes</taxon>
        <taxon>Saccharomycetales</taxon>
        <taxon>Saccharomycetaceae</taxon>
        <taxon>Zygosaccharomyces</taxon>
    </lineage>
</organism>
<feature type="transmembrane region" description="Helical" evidence="2">
    <location>
        <begin position="320"/>
        <end position="343"/>
    </location>
</feature>
<dbReference type="PANTHER" id="PTHR23520:SF2">
    <property type="entry name" value="ABR173CP"/>
    <property type="match status" value="1"/>
</dbReference>
<dbReference type="OrthoDB" id="10027823at2759"/>
<evidence type="ECO:0000256" key="1">
    <source>
        <dbReference type="ARBA" id="ARBA00004141"/>
    </source>
</evidence>
<dbReference type="Gene3D" id="1.20.1250.20">
    <property type="entry name" value="MFS general substrate transporter like domains"/>
    <property type="match status" value="1"/>
</dbReference>
<gene>
    <name evidence="4" type="ORF">ZYGR_0N00530</name>
</gene>
<comment type="caution">
    <text evidence="4">The sequence shown here is derived from an EMBL/GenBank/DDBJ whole genome shotgun (WGS) entry which is preliminary data.</text>
</comment>
<dbReference type="EMBL" id="BDGX01000014">
    <property type="protein sequence ID" value="GAV48649.1"/>
    <property type="molecule type" value="Genomic_DNA"/>
</dbReference>